<keyword evidence="2" id="KW-1185">Reference proteome</keyword>
<protein>
    <submittedName>
        <fullName evidence="1">Uncharacterized protein</fullName>
    </submittedName>
</protein>
<dbReference type="Proteomes" id="UP001163324">
    <property type="component" value="Chromosome 3"/>
</dbReference>
<comment type="caution">
    <text evidence="1">The sequence shown here is derived from an EMBL/GenBank/DDBJ whole genome shotgun (WGS) entry which is preliminary data.</text>
</comment>
<gene>
    <name evidence="1" type="ORF">N3K66_003980</name>
</gene>
<evidence type="ECO:0000313" key="1">
    <source>
        <dbReference type="EMBL" id="KAI9902163.1"/>
    </source>
</evidence>
<dbReference type="EMBL" id="CM047942">
    <property type="protein sequence ID" value="KAI9902163.1"/>
    <property type="molecule type" value="Genomic_DNA"/>
</dbReference>
<sequence length="355" mass="38922">MHRPPSTSRFQEGSMRDRASAVPPVAFLDPSSHLHRTSTEGPWQKSNRNSSSSRPPTSHYQRPQTGDHLKQQLAGSFGSSGWSTKRVSKRGSKQFLGQVWDKLRGKKDRADVEMSDAAPMSGLDQQYPEKHPSGNMWMNREEIEANYADLMASGFFTARAIKSKRHPGTHAQSQAHMSPPQWPLSPVPSTPRSLTIAIQSPASAGSRGTKRQISPPTSPGADSTETPNKIRKVTAAISIPRLRSSMRSRRSLSSQTSAQKESKKLNRRTFSSATLTSPIRAAMGGPPVVPERSSSSRVLRSSKHGSLNGKGGVVVTPDERRGIPSVPAVPKWSYGEDRENVTPWRGLRIRASHLD</sequence>
<accession>A0ACC0V7A5</accession>
<evidence type="ECO:0000313" key="2">
    <source>
        <dbReference type="Proteomes" id="UP001163324"/>
    </source>
</evidence>
<proteinExistence type="predicted"/>
<reference evidence="1" key="1">
    <citation type="submission" date="2022-10" db="EMBL/GenBank/DDBJ databases">
        <title>Complete Genome of Trichothecium roseum strain YXFP-22015, a Plant Pathogen Isolated from Citrus.</title>
        <authorList>
            <person name="Wang Y."/>
            <person name="Zhu L."/>
        </authorList>
    </citation>
    <scope>NUCLEOTIDE SEQUENCE</scope>
    <source>
        <strain evidence="1">YXFP-22015</strain>
    </source>
</reference>
<organism evidence="1 2">
    <name type="scientific">Trichothecium roseum</name>
    <dbReference type="NCBI Taxonomy" id="47278"/>
    <lineage>
        <taxon>Eukaryota</taxon>
        <taxon>Fungi</taxon>
        <taxon>Dikarya</taxon>
        <taxon>Ascomycota</taxon>
        <taxon>Pezizomycotina</taxon>
        <taxon>Sordariomycetes</taxon>
        <taxon>Hypocreomycetidae</taxon>
        <taxon>Hypocreales</taxon>
        <taxon>Hypocreales incertae sedis</taxon>
        <taxon>Trichothecium</taxon>
    </lineage>
</organism>
<name>A0ACC0V7A5_9HYPO</name>